<proteinExistence type="predicted"/>
<keyword evidence="1" id="KW-0472">Membrane</keyword>
<evidence type="ECO:0008006" key="4">
    <source>
        <dbReference type="Google" id="ProtNLM"/>
    </source>
</evidence>
<accession>A0A2A7MG08</accession>
<dbReference type="RefSeq" id="WP_058294844.1">
    <property type="nucleotide sequence ID" value="NZ_CAMRXG010000070.1"/>
</dbReference>
<organism evidence="2 3">
    <name type="scientific">Clostridium neonatale</name>
    <dbReference type="NCBI Taxonomy" id="137838"/>
    <lineage>
        <taxon>Bacteria</taxon>
        <taxon>Bacillati</taxon>
        <taxon>Bacillota</taxon>
        <taxon>Clostridia</taxon>
        <taxon>Eubacteriales</taxon>
        <taxon>Clostridiaceae</taxon>
        <taxon>Clostridium</taxon>
    </lineage>
</organism>
<feature type="transmembrane region" description="Helical" evidence="1">
    <location>
        <begin position="7"/>
        <end position="25"/>
    </location>
</feature>
<dbReference type="AlphaFoldDB" id="A0A2A7MG08"/>
<dbReference type="STRING" id="137838.GCA_001458595_02023"/>
<dbReference type="EMBL" id="PDCJ01000001">
    <property type="protein sequence ID" value="PEG30674.1"/>
    <property type="molecule type" value="Genomic_DNA"/>
</dbReference>
<name>A0A2A7MG08_9CLOT</name>
<reference evidence="2 3" key="1">
    <citation type="submission" date="2017-10" db="EMBL/GenBank/DDBJ databases">
        <title>Effective Description of Clostridium neonatale sp. nov. linked to necrotizing enterocolitis in neonates and a clarification of species assignable to the genus Clostridium (Prazmowski 1880) emend. Lawson and Rainey 2016.</title>
        <authorList>
            <person name="Bernard K."/>
            <person name="Burdz T."/>
            <person name="Wiebe D."/>
            <person name="Balcewich B."/>
            <person name="Alfa M."/>
            <person name="Bernier A.-M."/>
        </authorList>
    </citation>
    <scope>NUCLEOTIDE SEQUENCE [LARGE SCALE GENOMIC DNA]</scope>
    <source>
        <strain evidence="2 3">LCDC99A005</strain>
    </source>
</reference>
<evidence type="ECO:0000256" key="1">
    <source>
        <dbReference type="SAM" id="Phobius"/>
    </source>
</evidence>
<protein>
    <recommendedName>
        <fullName evidence="4">Dipeptidyl-peptidase IV</fullName>
    </recommendedName>
</protein>
<evidence type="ECO:0000313" key="2">
    <source>
        <dbReference type="EMBL" id="PEG30674.1"/>
    </source>
</evidence>
<comment type="caution">
    <text evidence="2">The sequence shown here is derived from an EMBL/GenBank/DDBJ whole genome shotgun (WGS) entry which is preliminary data.</text>
</comment>
<sequence>MKSIAKILIWTFIALLIQHGIFLYIENIYLDTDLEITAKKVEEEPVEEVKEEKPNEIILPESVENISVSSDGNYVAYTKNNELKVFDNTNKEENKFKCETSGIIENYKWLNDEDLMLVIQRVEEDDGVYFEPVSYDIKKNEARELVDFNYNKMRIPVNNEDDRVENIAFSTSTHSLYIKIRKANGLCDLYYSNVMNQINRVRHNKEIGNIVVPRTNTNAVMEMGNNSTILNESGYINIPDVNVSRLLGIDKDDNIYFGKEEDGLITSIYNTNLNNEENKWNSFALKNSVNKDNIFVDYSGKIYINNESDKTISEITKGRLINYEGEFLQTYNDGFITKKGNNIIKNNINEIKLSIN</sequence>
<keyword evidence="3" id="KW-1185">Reference proteome</keyword>
<gene>
    <name evidence="2" type="ORF">CQ394_02825</name>
</gene>
<dbReference type="Proteomes" id="UP000220840">
    <property type="component" value="Unassembled WGS sequence"/>
</dbReference>
<dbReference type="OrthoDB" id="1630871at2"/>
<keyword evidence="1" id="KW-1133">Transmembrane helix</keyword>
<dbReference type="SUPFAM" id="SSF82171">
    <property type="entry name" value="DPP6 N-terminal domain-like"/>
    <property type="match status" value="1"/>
</dbReference>
<evidence type="ECO:0000313" key="3">
    <source>
        <dbReference type="Proteomes" id="UP000220840"/>
    </source>
</evidence>
<keyword evidence="1" id="KW-0812">Transmembrane</keyword>